<accession>A0ABT9UXY3</accession>
<dbReference type="Proteomes" id="UP001228504">
    <property type="component" value="Unassembled WGS sequence"/>
</dbReference>
<organism evidence="1 2">
    <name type="scientific">Eubacterium multiforme</name>
    <dbReference type="NCBI Taxonomy" id="83339"/>
    <lineage>
        <taxon>Bacteria</taxon>
        <taxon>Bacillati</taxon>
        <taxon>Bacillota</taxon>
        <taxon>Clostridia</taxon>
        <taxon>Eubacteriales</taxon>
        <taxon>Eubacteriaceae</taxon>
        <taxon>Eubacterium</taxon>
    </lineage>
</organism>
<keyword evidence="2" id="KW-1185">Reference proteome</keyword>
<evidence type="ECO:0000313" key="1">
    <source>
        <dbReference type="EMBL" id="MDQ0151180.1"/>
    </source>
</evidence>
<reference evidence="1 2" key="1">
    <citation type="submission" date="2023-07" db="EMBL/GenBank/DDBJ databases">
        <title>Genomic Encyclopedia of Type Strains, Phase IV (KMG-IV): sequencing the most valuable type-strain genomes for metagenomic binning, comparative biology and taxonomic classification.</title>
        <authorList>
            <person name="Goeker M."/>
        </authorList>
    </citation>
    <scope>NUCLEOTIDE SEQUENCE [LARGE SCALE GENOMIC DNA]</scope>
    <source>
        <strain evidence="1 2">DSM 20694</strain>
    </source>
</reference>
<evidence type="ECO:0000313" key="2">
    <source>
        <dbReference type="Proteomes" id="UP001228504"/>
    </source>
</evidence>
<sequence length="75" mass="8899">MDKSRYKELISLKADVEVVEKGLDKMLEELRGKNRDLYTKDLTENEKYKRAIEVSAQLLKCYKFKNELSRQLESV</sequence>
<dbReference type="RefSeq" id="WP_307488197.1">
    <property type="nucleotide sequence ID" value="NZ_JAUSUF010000020.1"/>
</dbReference>
<proteinExistence type="predicted"/>
<name>A0ABT9UXY3_9FIRM</name>
<comment type="caution">
    <text evidence="1">The sequence shown here is derived from an EMBL/GenBank/DDBJ whole genome shotgun (WGS) entry which is preliminary data.</text>
</comment>
<protein>
    <submittedName>
        <fullName evidence="1">Uncharacterized protein</fullName>
    </submittedName>
</protein>
<gene>
    <name evidence="1" type="ORF">J2S18_003157</name>
</gene>
<dbReference type="EMBL" id="JAUSUF010000020">
    <property type="protein sequence ID" value="MDQ0151180.1"/>
    <property type="molecule type" value="Genomic_DNA"/>
</dbReference>